<organism evidence="2 3">
    <name type="scientific">Vanilla planifolia</name>
    <name type="common">Vanilla</name>
    <dbReference type="NCBI Taxonomy" id="51239"/>
    <lineage>
        <taxon>Eukaryota</taxon>
        <taxon>Viridiplantae</taxon>
        <taxon>Streptophyta</taxon>
        <taxon>Embryophyta</taxon>
        <taxon>Tracheophyta</taxon>
        <taxon>Spermatophyta</taxon>
        <taxon>Magnoliopsida</taxon>
        <taxon>Liliopsida</taxon>
        <taxon>Asparagales</taxon>
        <taxon>Orchidaceae</taxon>
        <taxon>Vanilloideae</taxon>
        <taxon>Vanilleae</taxon>
        <taxon>Vanilla</taxon>
    </lineage>
</organism>
<sequence>MRVFEGKELSDDLSSFFDSGIYRLPGRGIVFVDPVRLLNASYSHHRISASGYYSRTFNSLERRKDLEASDSSSSKKRKLKKRNTLELNKQEIVSEKRHQEARPVLLKAHEALLGTVELINFLPNLVKDEFSFNEVKGQNFVALGSLWQAPLYEISLCLDGSAILGEGLRHESIGKKIVPLFNNVICNNTSDDMDAEFLNCRYVLPRKSSFCMSDLREIHDLIPGCSDQGFNLIVIDPPWENGSAYQKAMYPTLPNRYFLYLPIKQLAHTNGALVVLWMTNRGKLRAFVDEELFPAWGVRDVRTSYWLKVKPDGSLLGDLDLFHHRPYEYLLLGYVNKKKAEPLLDDQVFISIPGAFSRKPPLGKLLADYVPGTKPWSCLELFARDLVDGWTAWGNEPLRFQDSSYFVKREQRQVVHEASEDYS</sequence>
<dbReference type="GO" id="GO:0005634">
    <property type="term" value="C:nucleus"/>
    <property type="evidence" value="ECO:0007669"/>
    <property type="project" value="TreeGrafter"/>
</dbReference>
<reference evidence="2 3" key="1">
    <citation type="journal article" date="2020" name="Nat. Food">
        <title>A phased Vanilla planifolia genome enables genetic improvement of flavour and production.</title>
        <authorList>
            <person name="Hasing T."/>
            <person name="Tang H."/>
            <person name="Brym M."/>
            <person name="Khazi F."/>
            <person name="Huang T."/>
            <person name="Chambers A.H."/>
        </authorList>
    </citation>
    <scope>NUCLEOTIDE SEQUENCE [LARGE SCALE GENOMIC DNA]</scope>
    <source>
        <tissue evidence="2">Leaf</tissue>
    </source>
</reference>
<evidence type="ECO:0000313" key="2">
    <source>
        <dbReference type="EMBL" id="KAG0464332.1"/>
    </source>
</evidence>
<dbReference type="PANTHER" id="PTHR12829">
    <property type="entry name" value="N6-ADENOSINE-METHYLTRANSFERASE"/>
    <property type="match status" value="1"/>
</dbReference>
<dbReference type="PANTHER" id="PTHR12829:SF4">
    <property type="entry name" value="N(6)-ADENINE-SPECIFIC METHYLTRANSFERASE METTL4"/>
    <property type="match status" value="1"/>
</dbReference>
<accession>A0A835UJU4</accession>
<dbReference type="OrthoDB" id="443318at2759"/>
<protein>
    <recommendedName>
        <fullName evidence="4">Methyltransferase-like protein 2</fullName>
    </recommendedName>
</protein>
<dbReference type="EMBL" id="JADCNL010000010">
    <property type="protein sequence ID" value="KAG0464332.1"/>
    <property type="molecule type" value="Genomic_DNA"/>
</dbReference>
<dbReference type="InterPro" id="IPR002052">
    <property type="entry name" value="DNA_methylase_N6_adenine_CS"/>
</dbReference>
<comment type="caution">
    <text evidence="2">The sequence shown here is derived from an EMBL/GenBank/DDBJ whole genome shotgun (WGS) entry which is preliminary data.</text>
</comment>
<name>A0A835UJU4_VANPL</name>
<dbReference type="InterPro" id="IPR007757">
    <property type="entry name" value="MT-A70-like"/>
</dbReference>
<evidence type="ECO:0008006" key="4">
    <source>
        <dbReference type="Google" id="ProtNLM"/>
    </source>
</evidence>
<comment type="similarity">
    <text evidence="1">Belongs to the MT-A70-like family.</text>
</comment>
<dbReference type="GO" id="GO:0003676">
    <property type="term" value="F:nucleic acid binding"/>
    <property type="evidence" value="ECO:0007669"/>
    <property type="project" value="InterPro"/>
</dbReference>
<proteinExistence type="inferred from homology"/>
<dbReference type="GO" id="GO:0032259">
    <property type="term" value="P:methylation"/>
    <property type="evidence" value="ECO:0007669"/>
    <property type="project" value="InterPro"/>
</dbReference>
<gene>
    <name evidence="2" type="ORF">HPP92_020401</name>
</gene>
<dbReference type="PROSITE" id="PS51143">
    <property type="entry name" value="MT_A70"/>
    <property type="match status" value="1"/>
</dbReference>
<dbReference type="Proteomes" id="UP000636800">
    <property type="component" value="Chromosome 10"/>
</dbReference>
<dbReference type="PROSITE" id="PS00092">
    <property type="entry name" value="N6_MTASE"/>
    <property type="match status" value="1"/>
</dbReference>
<dbReference type="GO" id="GO:0008168">
    <property type="term" value="F:methyltransferase activity"/>
    <property type="evidence" value="ECO:0007669"/>
    <property type="project" value="InterPro"/>
</dbReference>
<dbReference type="Pfam" id="PF05063">
    <property type="entry name" value="MT-A70"/>
    <property type="match status" value="1"/>
</dbReference>
<keyword evidence="3" id="KW-1185">Reference proteome</keyword>
<dbReference type="AlphaFoldDB" id="A0A835UJU4"/>
<evidence type="ECO:0000256" key="1">
    <source>
        <dbReference type="PROSITE-ProRule" id="PRU00489"/>
    </source>
</evidence>
<evidence type="ECO:0000313" key="3">
    <source>
        <dbReference type="Proteomes" id="UP000636800"/>
    </source>
</evidence>